<comment type="caution">
    <text evidence="2">The sequence shown here is derived from an EMBL/GenBank/DDBJ whole genome shotgun (WGS) entry which is preliminary data.</text>
</comment>
<dbReference type="EMBL" id="QXGH01000024">
    <property type="protein sequence ID" value="RHW25372.1"/>
    <property type="molecule type" value="Genomic_DNA"/>
</dbReference>
<organism evidence="2 3">
    <name type="scientific">Nocardioides immobilis</name>
    <dbReference type="NCBI Taxonomy" id="2049295"/>
    <lineage>
        <taxon>Bacteria</taxon>
        <taxon>Bacillati</taxon>
        <taxon>Actinomycetota</taxon>
        <taxon>Actinomycetes</taxon>
        <taxon>Propionibacteriales</taxon>
        <taxon>Nocardioidaceae</taxon>
        <taxon>Nocardioides</taxon>
    </lineage>
</organism>
<dbReference type="PANTHER" id="PTHR12993">
    <property type="entry name" value="N-ACETYLGLUCOSAMINYL-PHOSPHATIDYLINOSITOL DE-N-ACETYLASE-RELATED"/>
    <property type="match status" value="1"/>
</dbReference>
<keyword evidence="3" id="KW-1185">Reference proteome</keyword>
<dbReference type="InterPro" id="IPR003737">
    <property type="entry name" value="GlcNAc_PI_deacetylase-related"/>
</dbReference>
<evidence type="ECO:0000313" key="3">
    <source>
        <dbReference type="Proteomes" id="UP000283644"/>
    </source>
</evidence>
<evidence type="ECO:0000256" key="1">
    <source>
        <dbReference type="ARBA" id="ARBA00022833"/>
    </source>
</evidence>
<dbReference type="InterPro" id="IPR024078">
    <property type="entry name" value="LmbE-like_dom_sf"/>
</dbReference>
<dbReference type="PANTHER" id="PTHR12993:SF11">
    <property type="entry name" value="N-ACETYLGLUCOSAMINYL-PHOSPHATIDYLINOSITOL DE-N-ACETYLASE"/>
    <property type="match status" value="1"/>
</dbReference>
<dbReference type="OrthoDB" id="116799at2"/>
<reference evidence="2 3" key="1">
    <citation type="submission" date="2018-09" db="EMBL/GenBank/DDBJ databases">
        <title>Genome sequencing of Nocardioides immobilis CCTCC AB 2017083 for comparison to Nocardioides silvaticus.</title>
        <authorList>
            <person name="Li C."/>
            <person name="Wang G."/>
        </authorList>
    </citation>
    <scope>NUCLEOTIDE SEQUENCE [LARGE SCALE GENOMIC DNA]</scope>
    <source>
        <strain evidence="2 3">CCTCC AB 2017083</strain>
    </source>
</reference>
<gene>
    <name evidence="2" type="ORF">D0Z08_19245</name>
</gene>
<dbReference type="GO" id="GO:0016137">
    <property type="term" value="P:glycoside metabolic process"/>
    <property type="evidence" value="ECO:0007669"/>
    <property type="project" value="UniProtKB-ARBA"/>
</dbReference>
<dbReference type="RefSeq" id="WP_118926887.1">
    <property type="nucleotide sequence ID" value="NZ_QXGH01000024.1"/>
</dbReference>
<sequence length="264" mass="29315">MSRNRTLACVFAHPDDDAYGVAGSVARHADDPDFRFVLIHATYGEHGDIRDGFPATRETLGSIRRGEDEAAWRALGRVPDRHEWLGLPDGGVAEVPFDDVVAAVSRILDEEDPAVVVTFGPDGIFGHPDHIAIGAATDEAFARLRSGDRSGFQRLAHGAVPQSVFERWNRQRVELGLYPFDPTLTYHMRGVPDEQIGITVDCRESASLIVAGLREHKTQLHVMSDDPTNTAQWERRVGREWYAIAWPEREPAAPMLTDLFEGLP</sequence>
<dbReference type="Pfam" id="PF02585">
    <property type="entry name" value="PIG-L"/>
    <property type="match status" value="1"/>
</dbReference>
<proteinExistence type="predicted"/>
<dbReference type="SUPFAM" id="SSF102588">
    <property type="entry name" value="LmbE-like"/>
    <property type="match status" value="1"/>
</dbReference>
<accession>A0A417XYD7</accession>
<dbReference type="Gene3D" id="3.40.50.10320">
    <property type="entry name" value="LmbE-like"/>
    <property type="match status" value="1"/>
</dbReference>
<keyword evidence="1" id="KW-0862">Zinc</keyword>
<dbReference type="GO" id="GO:0016811">
    <property type="term" value="F:hydrolase activity, acting on carbon-nitrogen (but not peptide) bonds, in linear amides"/>
    <property type="evidence" value="ECO:0007669"/>
    <property type="project" value="TreeGrafter"/>
</dbReference>
<name>A0A417XYD7_9ACTN</name>
<protein>
    <submittedName>
        <fullName evidence="2">PIG-L family deacetylase</fullName>
    </submittedName>
</protein>
<dbReference type="Proteomes" id="UP000283644">
    <property type="component" value="Unassembled WGS sequence"/>
</dbReference>
<evidence type="ECO:0000313" key="2">
    <source>
        <dbReference type="EMBL" id="RHW25372.1"/>
    </source>
</evidence>
<dbReference type="AlphaFoldDB" id="A0A417XYD7"/>